<proteinExistence type="predicted"/>
<dbReference type="KEGG" id="alq:C7Y71_007740"/>
<sequence length="173" mass="19804">MLKEKFGNDIRVSRDCELLTLDIESVTGEHLGVNSMKRLLGFIDDERNTRQSTLDVISRYLGYPDWDTLRLQDESSSNSTFDDRDEYLACNFEKGQRLVVTYPHNREITMEYVGENHFSVIESKNSKLLKGDLLTLTHIVRGYPLLVSEVIRDGENMGSYTAGKAQGINFILF</sequence>
<evidence type="ECO:0000313" key="2">
    <source>
        <dbReference type="Proteomes" id="UP000249375"/>
    </source>
</evidence>
<keyword evidence="2" id="KW-1185">Reference proteome</keyword>
<name>A0A5P8E7K0_9BACT</name>
<dbReference type="Proteomes" id="UP000249375">
    <property type="component" value="Chromosome"/>
</dbReference>
<evidence type="ECO:0000313" key="1">
    <source>
        <dbReference type="EMBL" id="QFQ12918.1"/>
    </source>
</evidence>
<dbReference type="AlphaFoldDB" id="A0A5P8E7K0"/>
<organism evidence="1 2">
    <name type="scientific">Pseudoprevotella muciniphila</name>
    <dbReference type="NCBI Taxonomy" id="2133944"/>
    <lineage>
        <taxon>Bacteria</taxon>
        <taxon>Pseudomonadati</taxon>
        <taxon>Bacteroidota</taxon>
        <taxon>Bacteroidia</taxon>
        <taxon>Bacteroidales</taxon>
        <taxon>Prevotellaceae</taxon>
        <taxon>Pseudoprevotella</taxon>
    </lineage>
</organism>
<dbReference type="EMBL" id="CP033459">
    <property type="protein sequence ID" value="QFQ12918.1"/>
    <property type="molecule type" value="Genomic_DNA"/>
</dbReference>
<reference evidence="1 2" key="1">
    <citation type="submission" date="2018-11" db="EMBL/GenBank/DDBJ databases">
        <authorList>
            <person name="Na S.W."/>
            <person name="Baik M."/>
        </authorList>
    </citation>
    <scope>NUCLEOTIDE SEQUENCE [LARGE SCALE GENOMIC DNA]</scope>
    <source>
        <strain evidence="1 2">E39</strain>
    </source>
</reference>
<accession>A0A5P8E7K0</accession>
<gene>
    <name evidence="1" type="ORF">C7Y71_007740</name>
</gene>
<protein>
    <submittedName>
        <fullName evidence="1">Uncharacterized protein</fullName>
    </submittedName>
</protein>